<dbReference type="RefSeq" id="WP_086596998.1">
    <property type="nucleotide sequence ID" value="NZ_MTSE01000028.1"/>
</dbReference>
<keyword evidence="3" id="KW-1185">Reference proteome</keyword>
<dbReference type="EMBL" id="MTSE01000028">
    <property type="protein sequence ID" value="OUJ69941.1"/>
    <property type="molecule type" value="Genomic_DNA"/>
</dbReference>
<organism evidence="2 3">
    <name type="scientific">Hymenobacter crusticola</name>
    <dbReference type="NCBI Taxonomy" id="1770526"/>
    <lineage>
        <taxon>Bacteria</taxon>
        <taxon>Pseudomonadati</taxon>
        <taxon>Bacteroidota</taxon>
        <taxon>Cytophagia</taxon>
        <taxon>Cytophagales</taxon>
        <taxon>Hymenobacteraceae</taxon>
        <taxon>Hymenobacter</taxon>
    </lineage>
</organism>
<dbReference type="InterPro" id="IPR025375">
    <property type="entry name" value="DUF4365"/>
</dbReference>
<dbReference type="Pfam" id="PF14280">
    <property type="entry name" value="DUF4365"/>
    <property type="match status" value="1"/>
</dbReference>
<protein>
    <recommendedName>
        <fullName evidence="1">DUF4365 domain-containing protein</fullName>
    </recommendedName>
</protein>
<accession>A0A243W6I7</accession>
<dbReference type="AlphaFoldDB" id="A0A243W6I7"/>
<dbReference type="Proteomes" id="UP000194873">
    <property type="component" value="Unassembled WGS sequence"/>
</dbReference>
<feature type="domain" description="DUF4365" evidence="1">
    <location>
        <begin position="20"/>
        <end position="183"/>
    </location>
</feature>
<reference evidence="2 3" key="1">
    <citation type="submission" date="2017-01" db="EMBL/GenBank/DDBJ databases">
        <title>A new Hymenobacter.</title>
        <authorList>
            <person name="Liang Y."/>
            <person name="Feng F."/>
        </authorList>
    </citation>
    <scope>NUCLEOTIDE SEQUENCE [LARGE SCALE GENOMIC DNA]</scope>
    <source>
        <strain evidence="2">MIMBbqt21</strain>
    </source>
</reference>
<sequence>MNNPGKARRKRRVVQHVMEDGSYEIIKKHLPKEWVIRHFNQPDYGIDLVIELFDKVDERVSETLGEFIYVQVKSVTELEERPERIYPSGNVAKGSWQENKTEYVEVPVVKYPFDTDSIYTIQTWGASIAVLLIVVNVRTEDAYFVCLNDYIDKVLLPKLPTYEEQGSVTISIPAYNNLKDKEVTGAAFGLYGKRAKLLAAFSKFFYQKNEIGYMFQFKTWPVVTYREKLEIENADGDGVTMSGKAINDTLLLFIEQIEHLDIWEYRGWAPLADCKAELLSLKRHLLHPEPDETPEFILNQILLIWHRLTNLATMYEEICREWFLPKMLALYSYPKPVVIIKTSS</sequence>
<evidence type="ECO:0000313" key="2">
    <source>
        <dbReference type="EMBL" id="OUJ69941.1"/>
    </source>
</evidence>
<evidence type="ECO:0000313" key="3">
    <source>
        <dbReference type="Proteomes" id="UP000194873"/>
    </source>
</evidence>
<gene>
    <name evidence="2" type="ORF">BXP70_25710</name>
</gene>
<dbReference type="OrthoDB" id="5141067at2"/>
<comment type="caution">
    <text evidence="2">The sequence shown here is derived from an EMBL/GenBank/DDBJ whole genome shotgun (WGS) entry which is preliminary data.</text>
</comment>
<name>A0A243W6I7_9BACT</name>
<evidence type="ECO:0000259" key="1">
    <source>
        <dbReference type="Pfam" id="PF14280"/>
    </source>
</evidence>
<proteinExistence type="predicted"/>